<accession>A0ABV0EX65</accession>
<keyword evidence="1" id="KW-0472">Membrane</keyword>
<gene>
    <name evidence="2" type="ORF">JZO67_003829</name>
</gene>
<feature type="transmembrane region" description="Helical" evidence="1">
    <location>
        <begin position="45"/>
        <end position="64"/>
    </location>
</feature>
<comment type="caution">
    <text evidence="2">The sequence shown here is derived from an EMBL/GenBank/DDBJ whole genome shotgun (WGS) entry which is preliminary data.</text>
</comment>
<protein>
    <submittedName>
        <fullName evidence="2">Uncharacterized protein</fullName>
    </submittedName>
</protein>
<keyword evidence="1" id="KW-1133">Transmembrane helix</keyword>
<evidence type="ECO:0000256" key="1">
    <source>
        <dbReference type="SAM" id="Phobius"/>
    </source>
</evidence>
<name>A0ABV0EX65_9ENTE</name>
<proteinExistence type="predicted"/>
<reference evidence="2 3" key="1">
    <citation type="submission" date="2021-03" db="EMBL/GenBank/DDBJ databases">
        <authorList>
            <person name="Gilmore M.S."/>
            <person name="Schwartzman J."/>
            <person name="Van Tyne D."/>
            <person name="Martin M."/>
            <person name="Earl A.M."/>
            <person name="Manson A.L."/>
            <person name="Straub T."/>
            <person name="Salamzade R."/>
            <person name="Saavedra J."/>
            <person name="Lebreton F."/>
            <person name="Prichula J."/>
            <person name="Schaufler K."/>
            <person name="Gaca A."/>
            <person name="Sgardioli B."/>
            <person name="Wagenaar J."/>
            <person name="Strong T."/>
        </authorList>
    </citation>
    <scope>NUCLEOTIDE SEQUENCE [LARGE SCALE GENOMIC DNA]</scope>
    <source>
        <strain evidence="2 3">665A</strain>
    </source>
</reference>
<feature type="transmembrane region" description="Helical" evidence="1">
    <location>
        <begin position="12"/>
        <end position="33"/>
    </location>
</feature>
<reference evidence="2 3" key="2">
    <citation type="submission" date="2024-02" db="EMBL/GenBank/DDBJ databases">
        <title>The Genome Sequence of Enterococcus sp. DIV0159.</title>
        <authorList>
            <person name="Earl A."/>
            <person name="Manson A."/>
            <person name="Gilmore M."/>
            <person name="Sanders J."/>
            <person name="Shea T."/>
            <person name="Howe W."/>
            <person name="Livny J."/>
            <person name="Cuomo C."/>
            <person name="Neafsey D."/>
            <person name="Birren B."/>
        </authorList>
    </citation>
    <scope>NUCLEOTIDE SEQUENCE [LARGE SCALE GENOMIC DNA]</scope>
    <source>
        <strain evidence="2 3">665A</strain>
    </source>
</reference>
<sequence>MRNFLPYQDSIILITLAGIILTQFIFLILALTSYIKDRNAENGRFFLLLFLLIAFILISLYLNATYQQLNFPIFAN</sequence>
<evidence type="ECO:0000313" key="3">
    <source>
        <dbReference type="Proteomes" id="UP000664357"/>
    </source>
</evidence>
<keyword evidence="3" id="KW-1185">Reference proteome</keyword>
<dbReference type="EMBL" id="JAFREL020000003">
    <property type="protein sequence ID" value="MEO1771847.1"/>
    <property type="molecule type" value="Genomic_DNA"/>
</dbReference>
<organism evidence="2 3">
    <name type="scientific">Candidatus Enterococcus ferrettii</name>
    <dbReference type="NCBI Taxonomy" id="2815324"/>
    <lineage>
        <taxon>Bacteria</taxon>
        <taxon>Bacillati</taxon>
        <taxon>Bacillota</taxon>
        <taxon>Bacilli</taxon>
        <taxon>Lactobacillales</taxon>
        <taxon>Enterococcaceae</taxon>
        <taxon>Enterococcus</taxon>
    </lineage>
</organism>
<dbReference type="RefSeq" id="WP_207702580.1">
    <property type="nucleotide sequence ID" value="NZ_JAFREL020000003.1"/>
</dbReference>
<dbReference type="Proteomes" id="UP000664357">
    <property type="component" value="Unassembled WGS sequence"/>
</dbReference>
<evidence type="ECO:0000313" key="2">
    <source>
        <dbReference type="EMBL" id="MEO1771847.1"/>
    </source>
</evidence>
<keyword evidence="1" id="KW-0812">Transmembrane</keyword>